<dbReference type="Pfam" id="PF17391">
    <property type="entry name" value="Urocanase_N"/>
    <property type="match status" value="1"/>
</dbReference>
<feature type="binding site" evidence="10">
    <location>
        <position position="189"/>
    </location>
    <ligand>
        <name>NAD(+)</name>
        <dbReference type="ChEBI" id="CHEBI:57540"/>
    </ligand>
</feature>
<comment type="function">
    <text evidence="9 10">Catalyzes the conversion of urocanate to 4-imidazolone-5-propionate.</text>
</comment>
<dbReference type="Proteomes" id="UP000598146">
    <property type="component" value="Unassembled WGS sequence"/>
</dbReference>
<dbReference type="InterPro" id="IPR023636">
    <property type="entry name" value="Urocanase_CS"/>
</dbReference>
<keyword evidence="6 10" id="KW-0456">Lyase</keyword>
<dbReference type="NCBIfam" id="NF003820">
    <property type="entry name" value="PRK05414.1"/>
    <property type="match status" value="1"/>
</dbReference>
<proteinExistence type="inferred from homology"/>
<evidence type="ECO:0000313" key="15">
    <source>
        <dbReference type="Proteomes" id="UP000598146"/>
    </source>
</evidence>
<feature type="binding site" evidence="10">
    <location>
        <begin position="169"/>
        <end position="171"/>
    </location>
    <ligand>
        <name>NAD(+)</name>
        <dbReference type="ChEBI" id="CHEBI:57540"/>
    </ligand>
</feature>
<evidence type="ECO:0000313" key="14">
    <source>
        <dbReference type="EMBL" id="MBG0563039.1"/>
    </source>
</evidence>
<evidence type="ECO:0000256" key="10">
    <source>
        <dbReference type="HAMAP-Rule" id="MF_00577"/>
    </source>
</evidence>
<evidence type="ECO:0000256" key="4">
    <source>
        <dbReference type="ARBA" id="ARBA00022808"/>
    </source>
</evidence>
<evidence type="ECO:0000259" key="12">
    <source>
        <dbReference type="Pfam" id="PF17391"/>
    </source>
</evidence>
<evidence type="ECO:0000259" key="13">
    <source>
        <dbReference type="Pfam" id="PF17392"/>
    </source>
</evidence>
<organism evidence="14 15">
    <name type="scientific">Actinoplanes aureus</name>
    <dbReference type="NCBI Taxonomy" id="2792083"/>
    <lineage>
        <taxon>Bacteria</taxon>
        <taxon>Bacillati</taxon>
        <taxon>Actinomycetota</taxon>
        <taxon>Actinomycetes</taxon>
        <taxon>Micromonosporales</taxon>
        <taxon>Micromonosporaceae</taxon>
        <taxon>Actinoplanes</taxon>
    </lineage>
</organism>
<feature type="binding site" evidence="10">
    <location>
        <begin position="235"/>
        <end position="236"/>
    </location>
    <ligand>
        <name>NAD(+)</name>
        <dbReference type="ChEBI" id="CHEBI:57540"/>
    </ligand>
</feature>
<dbReference type="InterPro" id="IPR038364">
    <property type="entry name" value="Urocanase_central_sf"/>
</dbReference>
<feature type="active site" evidence="10">
    <location>
        <position position="402"/>
    </location>
</feature>
<dbReference type="Pfam" id="PF17392">
    <property type="entry name" value="Urocanase_C"/>
    <property type="match status" value="1"/>
</dbReference>
<evidence type="ECO:0000256" key="1">
    <source>
        <dbReference type="ARBA" id="ARBA00004794"/>
    </source>
</evidence>
<evidence type="ECO:0000256" key="6">
    <source>
        <dbReference type="ARBA" id="ARBA00023239"/>
    </source>
</evidence>
<dbReference type="Pfam" id="PF01175">
    <property type="entry name" value="Urocanase"/>
    <property type="match status" value="1"/>
</dbReference>
<dbReference type="InterPro" id="IPR055351">
    <property type="entry name" value="Urocanase"/>
</dbReference>
<evidence type="ECO:0000256" key="2">
    <source>
        <dbReference type="ARBA" id="ARBA00007578"/>
    </source>
</evidence>
<dbReference type="AlphaFoldDB" id="A0A931G281"/>
<feature type="binding site" evidence="10">
    <location>
        <begin position="45"/>
        <end position="46"/>
    </location>
    <ligand>
        <name>NAD(+)</name>
        <dbReference type="ChEBI" id="CHEBI:57540"/>
    </ligand>
</feature>
<feature type="binding site" evidence="10">
    <location>
        <begin position="256"/>
        <end position="260"/>
    </location>
    <ligand>
        <name>NAD(+)</name>
        <dbReference type="ChEBI" id="CHEBI:57540"/>
    </ligand>
</feature>
<name>A0A931G281_9ACTN</name>
<dbReference type="PIRSF" id="PIRSF001423">
    <property type="entry name" value="Urocanate_hydrat"/>
    <property type="match status" value="1"/>
</dbReference>
<feature type="binding site" evidence="10">
    <location>
        <position position="194"/>
    </location>
    <ligand>
        <name>NAD(+)</name>
        <dbReference type="ChEBI" id="CHEBI:57540"/>
    </ligand>
</feature>
<comment type="cofactor">
    <cofactor evidence="10">
        <name>NAD(+)</name>
        <dbReference type="ChEBI" id="CHEBI:57540"/>
    </cofactor>
    <text evidence="10">Binds 1 NAD(+) per subunit.</text>
</comment>
<dbReference type="HAMAP" id="MF_00577">
    <property type="entry name" value="HutU"/>
    <property type="match status" value="1"/>
</dbReference>
<keyword evidence="4 10" id="KW-0369">Histidine metabolism</keyword>
<dbReference type="EMBL" id="JADQTO010000007">
    <property type="protein sequence ID" value="MBG0563039.1"/>
    <property type="molecule type" value="Genomic_DNA"/>
</dbReference>
<comment type="similarity">
    <text evidence="2 10">Belongs to the urocanase family.</text>
</comment>
<sequence>MSEIRSPRGTAYTAMGWPQEAAKRMLMNNLDPDVAERPQDLVVYGGTGRAARNWPSFHAIVRELDTLKNDETLLVQSGKPVGVLRTHEWAPRVLIANSNLVGDWATWPEFRRLEQLGLTMYGQMTAGSWIYIGTQGILQGTYETFAAVAAKRFNGTLAGTLTLTGGCGGMGGAQPLAVTMNGGVCLIVDVDRTRLQRRVDTRYLDVIADDLDDAVNRSLTAKSERSAISIGVVGNAAEVFPELLRRGVAIDIVTDQTSAHDPLSYVPIGVEPADAADYARAKPEEFTERSRDSMAKHVEAMVGFLDGGAEVFDYGNSIRGEAKLAGYERAFDFPGFVPAYIRPLFAEGKGPFRWAALSGDPADIAATDRAVLDLFPENEPLARWIRMAGEKVAFQGLPSRICWLGYGERDKAGVRFNEMVASGEVSAPIVIGRDHLDAGSVASPYRETEAMLDGSDAIADWPLLNALVNTASGASWVSIHHGGGVGIGRSIHAGQVCVADGTALAGQKIERVLTNDPAMGVLRHVDAGYESHSTDGLNIPMSHE</sequence>
<dbReference type="InterPro" id="IPR035400">
    <property type="entry name" value="Urocanase_N"/>
</dbReference>
<dbReference type="RefSeq" id="WP_196414849.1">
    <property type="nucleotide sequence ID" value="NZ_JADQTO010000007.1"/>
</dbReference>
<feature type="binding site" evidence="10">
    <location>
        <position position="314"/>
    </location>
    <ligand>
        <name>NAD(+)</name>
        <dbReference type="ChEBI" id="CHEBI:57540"/>
    </ligand>
</feature>
<dbReference type="PANTHER" id="PTHR12216">
    <property type="entry name" value="UROCANATE HYDRATASE"/>
    <property type="match status" value="1"/>
</dbReference>
<dbReference type="FunFam" id="3.40.50.10730:FF:000001">
    <property type="entry name" value="Urocanate hydratase"/>
    <property type="match status" value="1"/>
</dbReference>
<dbReference type="PANTHER" id="PTHR12216:SF4">
    <property type="entry name" value="UROCANATE HYDRATASE"/>
    <property type="match status" value="1"/>
</dbReference>
<protein>
    <recommendedName>
        <fullName evidence="3 10">Urocanate hydratase</fullName>
        <shortName evidence="10">Urocanase</shortName>
        <ecNumber evidence="3 10">4.2.1.49</ecNumber>
    </recommendedName>
    <alternativeName>
        <fullName evidence="7 10">Imidazolonepropionate hydrolase</fullName>
    </alternativeName>
</protein>
<dbReference type="PROSITE" id="PS01233">
    <property type="entry name" value="UROCANASE"/>
    <property type="match status" value="1"/>
</dbReference>
<dbReference type="GO" id="GO:0006548">
    <property type="term" value="P:L-histidine catabolic process"/>
    <property type="evidence" value="ECO:0007669"/>
    <property type="project" value="UniProtKB-UniRule"/>
</dbReference>
<dbReference type="InterPro" id="IPR036190">
    <property type="entry name" value="Urocanase_sf"/>
</dbReference>
<feature type="domain" description="Urocanase N-terminal" evidence="12">
    <location>
        <begin position="4"/>
        <end position="130"/>
    </location>
</feature>
<keyword evidence="5 10" id="KW-0520">NAD</keyword>
<comment type="catalytic activity">
    <reaction evidence="8 10">
        <text>4-imidazolone-5-propanoate = trans-urocanate + H2O</text>
        <dbReference type="Rhea" id="RHEA:13101"/>
        <dbReference type="ChEBI" id="CHEBI:15377"/>
        <dbReference type="ChEBI" id="CHEBI:17771"/>
        <dbReference type="ChEBI" id="CHEBI:77893"/>
        <dbReference type="EC" id="4.2.1.49"/>
    </reaction>
</comment>
<dbReference type="InterPro" id="IPR035401">
    <property type="entry name" value="Urocanase_C"/>
</dbReference>
<evidence type="ECO:0000256" key="9">
    <source>
        <dbReference type="ARBA" id="ARBA00056569"/>
    </source>
</evidence>
<accession>A0A931G281</accession>
<feature type="binding site" evidence="10">
    <location>
        <position position="484"/>
    </location>
    <ligand>
        <name>NAD(+)</name>
        <dbReference type="ChEBI" id="CHEBI:57540"/>
    </ligand>
</feature>
<comment type="caution">
    <text evidence="14">The sequence shown here is derived from an EMBL/GenBank/DDBJ whole genome shotgun (WGS) entry which is preliminary data.</text>
</comment>
<evidence type="ECO:0000256" key="8">
    <source>
        <dbReference type="ARBA" id="ARBA00047623"/>
    </source>
</evidence>
<dbReference type="GO" id="GO:0005737">
    <property type="term" value="C:cytoplasm"/>
    <property type="evidence" value="ECO:0007669"/>
    <property type="project" value="UniProtKB-SubCell"/>
</dbReference>
<evidence type="ECO:0000256" key="3">
    <source>
        <dbReference type="ARBA" id="ARBA00011992"/>
    </source>
</evidence>
<feature type="binding site" evidence="10">
    <location>
        <begin position="265"/>
        <end position="266"/>
    </location>
    <ligand>
        <name>NAD(+)</name>
        <dbReference type="ChEBI" id="CHEBI:57540"/>
    </ligand>
</feature>
<evidence type="ECO:0000256" key="5">
    <source>
        <dbReference type="ARBA" id="ARBA00023027"/>
    </source>
</evidence>
<keyword evidence="15" id="KW-1185">Reference proteome</keyword>
<dbReference type="NCBIfam" id="TIGR01228">
    <property type="entry name" value="hutU"/>
    <property type="match status" value="1"/>
</dbReference>
<feature type="domain" description="Urocanase C-terminal" evidence="13">
    <location>
        <begin position="343"/>
        <end position="531"/>
    </location>
</feature>
<dbReference type="Gene3D" id="3.40.50.10730">
    <property type="entry name" value="Urocanase like domains"/>
    <property type="match status" value="1"/>
</dbReference>
<dbReference type="GO" id="GO:0016153">
    <property type="term" value="F:urocanate hydratase activity"/>
    <property type="evidence" value="ECO:0007669"/>
    <property type="project" value="UniProtKB-UniRule"/>
</dbReference>
<feature type="domain" description="Urocanase Rossmann-like" evidence="11">
    <location>
        <begin position="133"/>
        <end position="340"/>
    </location>
</feature>
<feature type="binding site" evidence="10">
    <location>
        <position position="123"/>
    </location>
    <ligand>
        <name>NAD(+)</name>
        <dbReference type="ChEBI" id="CHEBI:57540"/>
    </ligand>
</feature>
<dbReference type="InterPro" id="IPR035085">
    <property type="entry name" value="Urocanase_Rossmann-like"/>
</dbReference>
<keyword evidence="10" id="KW-0963">Cytoplasm</keyword>
<dbReference type="InterPro" id="IPR023637">
    <property type="entry name" value="Urocanase-like"/>
</dbReference>
<dbReference type="EC" id="4.2.1.49" evidence="3 10"/>
<reference evidence="14" key="1">
    <citation type="submission" date="2020-11" db="EMBL/GenBank/DDBJ databases">
        <title>Isolation and identification of active actinomycetes.</title>
        <authorList>
            <person name="Sun X."/>
        </authorList>
    </citation>
    <scope>NUCLEOTIDE SEQUENCE</scope>
    <source>
        <strain evidence="14">NEAU-A11</strain>
    </source>
</reference>
<comment type="pathway">
    <text evidence="1 10">Amino-acid degradation; L-histidine degradation into L-glutamate; N-formimidoyl-L-glutamate from L-histidine: step 2/3.</text>
</comment>
<gene>
    <name evidence="10 14" type="primary">hutU</name>
    <name evidence="14" type="ORF">I4J89_16425</name>
</gene>
<dbReference type="SUPFAM" id="SSF111326">
    <property type="entry name" value="Urocanase"/>
    <property type="match status" value="1"/>
</dbReference>
<evidence type="ECO:0000259" key="11">
    <source>
        <dbReference type="Pfam" id="PF01175"/>
    </source>
</evidence>
<dbReference type="Gene3D" id="3.40.1770.10">
    <property type="entry name" value="Urocanase superfamily"/>
    <property type="match status" value="1"/>
</dbReference>
<evidence type="ECO:0000256" key="7">
    <source>
        <dbReference type="ARBA" id="ARBA00031640"/>
    </source>
</evidence>
<comment type="subcellular location">
    <subcellularLocation>
        <location evidence="10">Cytoplasm</location>
    </subcellularLocation>
</comment>